<dbReference type="SMART" id="SM01152">
    <property type="entry name" value="DUF167"/>
    <property type="match status" value="1"/>
</dbReference>
<dbReference type="Proteomes" id="UP000298252">
    <property type="component" value="Unassembled WGS sequence"/>
</dbReference>
<dbReference type="Pfam" id="PF02594">
    <property type="entry name" value="DUF167"/>
    <property type="match status" value="1"/>
</dbReference>
<dbReference type="InterPro" id="IPR036591">
    <property type="entry name" value="YggU-like_sf"/>
</dbReference>
<reference evidence="2 3" key="1">
    <citation type="submission" date="2019-03" db="EMBL/GenBank/DDBJ databases">
        <title>Genomics of glacier-inhabiting Cryobacterium strains.</title>
        <authorList>
            <person name="Liu Q."/>
            <person name="Xin Y.-H."/>
        </authorList>
    </citation>
    <scope>NUCLEOTIDE SEQUENCE [LARGE SCALE GENOMIC DNA]</scope>
    <source>
        <strain evidence="2 3">Hh8</strain>
    </source>
</reference>
<gene>
    <name evidence="2" type="ORF">E3O21_12610</name>
</gene>
<proteinExistence type="inferred from homology"/>
<protein>
    <submittedName>
        <fullName evidence="2">DUF167 domain-containing protein</fullName>
    </submittedName>
</protein>
<name>A0ABY2I103_9MICO</name>
<dbReference type="SUPFAM" id="SSF69786">
    <property type="entry name" value="YggU-like"/>
    <property type="match status" value="1"/>
</dbReference>
<dbReference type="PANTHER" id="PTHR13420">
    <property type="entry name" value="UPF0235 PROTEIN C15ORF40"/>
    <property type="match status" value="1"/>
</dbReference>
<organism evidence="2 3">
    <name type="scientific">Cryobacterium flavum</name>
    <dbReference type="NCBI Taxonomy" id="1424659"/>
    <lineage>
        <taxon>Bacteria</taxon>
        <taxon>Bacillati</taxon>
        <taxon>Actinomycetota</taxon>
        <taxon>Actinomycetes</taxon>
        <taxon>Micrococcales</taxon>
        <taxon>Microbacteriaceae</taxon>
        <taxon>Cryobacterium</taxon>
    </lineage>
</organism>
<dbReference type="InterPro" id="IPR003746">
    <property type="entry name" value="DUF167"/>
</dbReference>
<comment type="caution">
    <text evidence="2">The sequence shown here is derived from an EMBL/GenBank/DDBJ whole genome shotgun (WGS) entry which is preliminary data.</text>
</comment>
<accession>A0ABY2I103</accession>
<dbReference type="Gene3D" id="3.30.1200.10">
    <property type="entry name" value="YggU-like"/>
    <property type="match status" value="1"/>
</dbReference>
<sequence>MLNLTVHVKPGSRKGPLVVDDPESTPEHASVTVFLQQRAVEGAANDALVALLAKHFKVAKRDVSIIRGHTSKIKHLRINRS</sequence>
<dbReference type="NCBIfam" id="TIGR00251">
    <property type="entry name" value="DUF167 family protein"/>
    <property type="match status" value="1"/>
</dbReference>
<keyword evidence="3" id="KW-1185">Reference proteome</keyword>
<comment type="similarity">
    <text evidence="1">Belongs to the UPF0235 family.</text>
</comment>
<dbReference type="EMBL" id="SOFD01000029">
    <property type="protein sequence ID" value="TFB75767.1"/>
    <property type="molecule type" value="Genomic_DNA"/>
</dbReference>
<evidence type="ECO:0000313" key="3">
    <source>
        <dbReference type="Proteomes" id="UP000298252"/>
    </source>
</evidence>
<dbReference type="PANTHER" id="PTHR13420:SF7">
    <property type="entry name" value="UPF0235 PROTEIN C15ORF40"/>
    <property type="match status" value="1"/>
</dbReference>
<dbReference type="RefSeq" id="WP_092340973.1">
    <property type="nucleotide sequence ID" value="NZ_FNIB01000007.1"/>
</dbReference>
<evidence type="ECO:0000313" key="2">
    <source>
        <dbReference type="EMBL" id="TFB75767.1"/>
    </source>
</evidence>
<evidence type="ECO:0000256" key="1">
    <source>
        <dbReference type="ARBA" id="ARBA00010364"/>
    </source>
</evidence>